<dbReference type="SMART" id="SM00242">
    <property type="entry name" value="MYSc"/>
    <property type="match status" value="1"/>
</dbReference>
<dbReference type="PROSITE" id="PS50001">
    <property type="entry name" value="SH2"/>
    <property type="match status" value="1"/>
</dbReference>
<feature type="compositionally biased region" description="Basic residues" evidence="12">
    <location>
        <begin position="654"/>
        <end position="668"/>
    </location>
</feature>
<dbReference type="RefSeq" id="XP_004365711.1">
    <property type="nucleotide sequence ID" value="XM_004365654.2"/>
</dbReference>
<keyword evidence="4" id="KW-0677">Repeat</keyword>
<dbReference type="InParanoid" id="A0A0D2WJ80"/>
<dbReference type="EMBL" id="KE346360">
    <property type="protein sequence ID" value="KJE89348.1"/>
    <property type="molecule type" value="Genomic_DNA"/>
</dbReference>
<keyword evidence="6 10" id="KW-0505">Motor protein</keyword>
<dbReference type="PROSITE" id="PS51456">
    <property type="entry name" value="MYOSIN_MOTOR"/>
    <property type="match status" value="1"/>
</dbReference>
<feature type="region of interest" description="Disordered" evidence="12">
    <location>
        <begin position="1217"/>
        <end position="1244"/>
    </location>
</feature>
<sequence length="1503" mass="166697">MVRTRSSSTPDDSAANTTPGSPDHLAKTNDLSMLSDLNETTLLRELAGRYSAQQIYTYISDILIAINPFQDLGLYTSAHAERYKLAPRRAHPPHVYAVADACYQNMLRSKRSQCVIISGESGSGKTETTKHLVRQIVEISRAATINKLEDRILQVNPLLEAFGNAQTSMNSNSSRFGKFIELGFDKNGSVVGASISHYLLEKSRVVGHAYGERNFHIFYYLLAGVQSSRKKYNLTVASDYRYLRSHAAPSAEYAQATYVGGAVGSGSQPPPAPEDTAETRRLEARSFGKLDTLMEDIGFTPPQREHLSALLAAILHLGNIEFKSNDRDEAVVSNDKAIRHVAEIFDLPIKDIGDALTIITTVTGGDTIKRHVTVEQAVEARDAMAKIMYQFIFGWIVRFVNKLFMTAASIAQQTARAVDAAADGDQTATAEAVATSKAISSKMLGAQRAHAATVQEAHATIGILDIFGFENFARNSFEQLCINTANESLANYFIQHVFKWEQDEYAREGIQWQHVSFLDNQECLSLLTGRPIGIFAVLDEESHFPRASDQSFIAKLTYQFGKHPYFIKHPKLGTDAFIVNHFASRVSYDATFFLEKNRDTVPEAILQLLRSTNVSLLDEILESEPSLQVAAPDAAAAGPSADPRGVGRQNSNKKVTRGNSKKLLRAPSKKAALGTVSKAGGNKSRVRSTVAMIFRESLAELMKKVGDATPHFVRCIKPNAGKVHGLFDKEYILLQLSYAGVLDTVRVRRQGYALRISFDDFVSRYKVTAFRLSDPLPATPESCSRILNAVVGPEGWQIGISRVFVKAQQTERLDAIADEFFRKIVVVQKATREALARLQFARLAQKRREEEERIKQQQRLEEEQRLAEEQRLLEEERIRQIEAELARQQETFRQEQLKQERLALQAEMESRLAQEQERQAELDRNAQSFLQMDVDYQNLDDSGNVLSREYNPTNRPPSPRPSAAAPEIAPRIPSRGASLLPPAERHRRTMSVGPGSGSQTDLPHPLSEEQIYREMIEQQLWYHGMLSRTDAERKLASKNVGTFLVRVADNQMGFCISLRRPEGCKHYPVAMQKDRFWVIGEEADNFASLLEVVEHYRFLTISTDGDRLMYDELVQEQYGYSDQIDLVSVARVRRNAQIRADCEFAQQIARQETARAKRKMQQQSLQAPPVAIPSIPQLTVNQRPLASQPTSQPSIPQIVLGGTSPVAVRRGVNGPAPVAVPSMERSASPAPYESRTPRAESPVTTSLSYMLKGEELEAFNQEIERIKSLLRIEARMIDAAEKLVKGGTMSKHAQNERVMSLEDAYSNQEQLTVRLREMEAMGPQARVEWAKKAIYQRNFDFDSASSPASSRSGTMSGRGRALRPNLFDIERVPAGLVTPTTPTTPTAFASSPTSRSAATFNYPSSTTSSTSSTSSFGSPAQVSSIANVNRGAVMSRPTHVDAAPHVQSIPVGTAQLVTRTTSLASPDSTTSLDSVTKGVTKKRWAKNNPLQGNGINTRVASRK</sequence>
<dbReference type="eggNOG" id="KOG3601">
    <property type="taxonomic scope" value="Eukaryota"/>
</dbReference>
<reference evidence="16" key="1">
    <citation type="submission" date="2011-02" db="EMBL/GenBank/DDBJ databases">
        <title>The Genome Sequence of Capsaspora owczarzaki ATCC 30864.</title>
        <authorList>
            <person name="Russ C."/>
            <person name="Cuomo C."/>
            <person name="Burger G."/>
            <person name="Gray M.W."/>
            <person name="Holland P.W.H."/>
            <person name="King N."/>
            <person name="Lang F.B.F."/>
            <person name="Roger A.J."/>
            <person name="Ruiz-Trillo I."/>
            <person name="Young S.K."/>
            <person name="Zeng Q."/>
            <person name="Gargeya S."/>
            <person name="Alvarado L."/>
            <person name="Berlin A."/>
            <person name="Chapman S.B."/>
            <person name="Chen Z."/>
            <person name="Freedman E."/>
            <person name="Gellesch M."/>
            <person name="Goldberg J."/>
            <person name="Griggs A."/>
            <person name="Gujja S."/>
            <person name="Heilman E."/>
            <person name="Heiman D."/>
            <person name="Howarth C."/>
            <person name="Mehta T."/>
            <person name="Neiman D."/>
            <person name="Pearson M."/>
            <person name="Roberts A."/>
            <person name="Saif S."/>
            <person name="Shea T."/>
            <person name="Shenoy N."/>
            <person name="Sisk P."/>
            <person name="Stolte C."/>
            <person name="Sykes S."/>
            <person name="White J."/>
            <person name="Yandava C."/>
            <person name="Haas B."/>
            <person name="Nusbaum C."/>
            <person name="Birren B."/>
        </authorList>
    </citation>
    <scope>NUCLEOTIDE SEQUENCE</scope>
    <source>
        <strain evidence="16">ATCC 30864</strain>
    </source>
</reference>
<evidence type="ECO:0000313" key="15">
    <source>
        <dbReference type="EMBL" id="KJE89348.1"/>
    </source>
</evidence>
<keyword evidence="10" id="KW-0009">Actin-binding</keyword>
<dbReference type="Pfam" id="PF00017">
    <property type="entry name" value="SH2"/>
    <property type="match status" value="1"/>
</dbReference>
<feature type="compositionally biased region" description="Low complexity" evidence="12">
    <location>
        <begin position="1378"/>
        <end position="1415"/>
    </location>
</feature>
<dbReference type="PhylomeDB" id="A0A0D2WJ80"/>
<dbReference type="GO" id="GO:0030832">
    <property type="term" value="P:regulation of actin filament length"/>
    <property type="evidence" value="ECO:0007669"/>
    <property type="project" value="TreeGrafter"/>
</dbReference>
<evidence type="ECO:0000256" key="9">
    <source>
        <dbReference type="PROSITE-ProRule" id="PRU00191"/>
    </source>
</evidence>
<keyword evidence="9" id="KW-0727">SH2 domain</keyword>
<dbReference type="OMA" id="AMIFRES"/>
<feature type="compositionally biased region" description="Polar residues" evidence="12">
    <location>
        <begin position="1462"/>
        <end position="1474"/>
    </location>
</feature>
<evidence type="ECO:0000313" key="16">
    <source>
        <dbReference type="Proteomes" id="UP000008743"/>
    </source>
</evidence>
<dbReference type="Gene3D" id="3.40.850.10">
    <property type="entry name" value="Kinesin motor domain"/>
    <property type="match status" value="2"/>
</dbReference>
<comment type="similarity">
    <text evidence="10">Belongs to the TRAFAC class myosin-kinesin ATPase superfamily. Myosin family.</text>
</comment>
<feature type="compositionally biased region" description="Polar residues" evidence="12">
    <location>
        <begin position="940"/>
        <end position="953"/>
    </location>
</feature>
<keyword evidence="3" id="KW-0963">Cytoplasm</keyword>
<feature type="compositionally biased region" description="Polar residues" evidence="12">
    <location>
        <begin position="1"/>
        <end position="20"/>
    </location>
</feature>
<keyword evidence="5 10" id="KW-0518">Myosin</keyword>
<dbReference type="PRINTS" id="PR00401">
    <property type="entry name" value="SH2DOMAIN"/>
</dbReference>
<dbReference type="SMART" id="SM00252">
    <property type="entry name" value="SH2"/>
    <property type="match status" value="1"/>
</dbReference>
<dbReference type="PANTHER" id="PTHR46256:SF5">
    <property type="entry name" value="MYOSIN-IIIB-LIKE"/>
    <property type="match status" value="1"/>
</dbReference>
<organism evidence="15 16">
    <name type="scientific">Capsaspora owczarzaki (strain ATCC 30864)</name>
    <dbReference type="NCBI Taxonomy" id="595528"/>
    <lineage>
        <taxon>Eukaryota</taxon>
        <taxon>Filasterea</taxon>
        <taxon>Capsaspora</taxon>
    </lineage>
</organism>
<feature type="region of interest" description="Disordered" evidence="12">
    <location>
        <begin position="1"/>
        <end position="28"/>
    </location>
</feature>
<evidence type="ECO:0000256" key="4">
    <source>
        <dbReference type="ARBA" id="ARBA00022737"/>
    </source>
</evidence>
<dbReference type="GO" id="GO:0004674">
    <property type="term" value="F:protein serine/threonine kinase activity"/>
    <property type="evidence" value="ECO:0007669"/>
    <property type="project" value="TreeGrafter"/>
</dbReference>
<protein>
    <submittedName>
        <fullName evidence="15">Myosin IIIA</fullName>
    </submittedName>
</protein>
<name>A0A0D2WJ80_CAPO3</name>
<evidence type="ECO:0000256" key="2">
    <source>
        <dbReference type="ARBA" id="ARBA00004316"/>
    </source>
</evidence>
<proteinExistence type="inferred from homology"/>
<dbReference type="SUPFAM" id="SSF55550">
    <property type="entry name" value="SH2 domain"/>
    <property type="match status" value="1"/>
</dbReference>
<dbReference type="PRINTS" id="PR00193">
    <property type="entry name" value="MYOSINHEAVY"/>
</dbReference>
<comment type="subcellular location">
    <subcellularLocation>
        <location evidence="2">Cell projection</location>
    </subcellularLocation>
    <subcellularLocation>
        <location evidence="1">Cytoplasm</location>
        <location evidence="1">Cytoskeleton</location>
    </subcellularLocation>
</comment>
<evidence type="ECO:0000256" key="8">
    <source>
        <dbReference type="ARBA" id="ARBA00023273"/>
    </source>
</evidence>
<feature type="region of interest" description="Disordered" evidence="12">
    <location>
        <begin position="631"/>
        <end position="680"/>
    </location>
</feature>
<feature type="coiled-coil region" evidence="11">
    <location>
        <begin position="840"/>
        <end position="925"/>
    </location>
</feature>
<feature type="domain" description="Myosin motor" evidence="14">
    <location>
        <begin position="26"/>
        <end position="818"/>
    </location>
</feature>
<dbReference type="Gene3D" id="1.20.120.720">
    <property type="entry name" value="Myosin VI head, motor domain, U50 subdomain"/>
    <property type="match status" value="1"/>
</dbReference>
<evidence type="ECO:0000256" key="11">
    <source>
        <dbReference type="SAM" id="Coils"/>
    </source>
</evidence>
<dbReference type="Pfam" id="PF00063">
    <property type="entry name" value="Myosin_head"/>
    <property type="match status" value="2"/>
</dbReference>
<evidence type="ECO:0000259" key="14">
    <source>
        <dbReference type="PROSITE" id="PS51456"/>
    </source>
</evidence>
<keyword evidence="8" id="KW-0966">Cell projection</keyword>
<feature type="compositionally biased region" description="Low complexity" evidence="12">
    <location>
        <begin position="961"/>
        <end position="975"/>
    </location>
</feature>
<evidence type="ECO:0000256" key="12">
    <source>
        <dbReference type="SAM" id="MobiDB-lite"/>
    </source>
</evidence>
<dbReference type="Gene3D" id="1.20.5.4820">
    <property type="match status" value="1"/>
</dbReference>
<dbReference type="GO" id="GO:0005524">
    <property type="term" value="F:ATP binding"/>
    <property type="evidence" value="ECO:0007669"/>
    <property type="project" value="UniProtKB-UniRule"/>
</dbReference>
<feature type="region of interest" description="Disordered" evidence="12">
    <location>
        <begin position="940"/>
        <end position="1003"/>
    </location>
</feature>
<feature type="region of interest" description="Actin-binding" evidence="10">
    <location>
        <begin position="698"/>
        <end position="720"/>
    </location>
</feature>
<dbReference type="InterPro" id="IPR052409">
    <property type="entry name" value="Myosin-III_kinase_activity"/>
</dbReference>
<evidence type="ECO:0000256" key="1">
    <source>
        <dbReference type="ARBA" id="ARBA00004245"/>
    </source>
</evidence>
<dbReference type="SUPFAM" id="SSF52540">
    <property type="entry name" value="P-loop containing nucleoside triphosphate hydrolases"/>
    <property type="match status" value="1"/>
</dbReference>
<keyword evidence="7" id="KW-0206">Cytoskeleton</keyword>
<feature type="region of interest" description="Disordered" evidence="12">
    <location>
        <begin position="1462"/>
        <end position="1503"/>
    </location>
</feature>
<feature type="domain" description="SH2" evidence="13">
    <location>
        <begin position="1021"/>
        <end position="1112"/>
    </location>
</feature>
<dbReference type="GO" id="GO:0016459">
    <property type="term" value="C:myosin complex"/>
    <property type="evidence" value="ECO:0007669"/>
    <property type="project" value="UniProtKB-KW"/>
</dbReference>
<dbReference type="InterPro" id="IPR000980">
    <property type="entry name" value="SH2"/>
</dbReference>
<keyword evidence="10" id="KW-0067">ATP-binding</keyword>
<dbReference type="InterPro" id="IPR027417">
    <property type="entry name" value="P-loop_NTPase"/>
</dbReference>
<keyword evidence="10" id="KW-0547">Nucleotide-binding</keyword>
<keyword evidence="16" id="KW-1185">Reference proteome</keyword>
<dbReference type="InterPro" id="IPR001609">
    <property type="entry name" value="Myosin_head_motor_dom-like"/>
</dbReference>
<dbReference type="InterPro" id="IPR036860">
    <property type="entry name" value="SH2_dom_sf"/>
</dbReference>
<dbReference type="Gene3D" id="1.20.58.530">
    <property type="match status" value="1"/>
</dbReference>
<dbReference type="Proteomes" id="UP000008743">
    <property type="component" value="Unassembled WGS sequence"/>
</dbReference>
<dbReference type="eggNOG" id="KOG4229">
    <property type="taxonomic scope" value="Eukaryota"/>
</dbReference>
<dbReference type="Gene3D" id="3.30.505.10">
    <property type="entry name" value="SH2 domain"/>
    <property type="match status" value="1"/>
</dbReference>
<evidence type="ECO:0000259" key="13">
    <source>
        <dbReference type="PROSITE" id="PS50001"/>
    </source>
</evidence>
<evidence type="ECO:0000256" key="10">
    <source>
        <dbReference type="PROSITE-ProRule" id="PRU00782"/>
    </source>
</evidence>
<dbReference type="GO" id="GO:0000146">
    <property type="term" value="F:microfilament motor activity"/>
    <property type="evidence" value="ECO:0007669"/>
    <property type="project" value="TreeGrafter"/>
</dbReference>
<dbReference type="GO" id="GO:0042995">
    <property type="term" value="C:cell projection"/>
    <property type="evidence" value="ECO:0007669"/>
    <property type="project" value="UniProtKB-SubCell"/>
</dbReference>
<feature type="compositionally biased region" description="Polar residues" evidence="12">
    <location>
        <begin position="1488"/>
        <end position="1503"/>
    </location>
</feature>
<evidence type="ECO:0000256" key="3">
    <source>
        <dbReference type="ARBA" id="ARBA00022490"/>
    </source>
</evidence>
<feature type="region of interest" description="Disordered" evidence="12">
    <location>
        <begin position="1375"/>
        <end position="1420"/>
    </location>
</feature>
<dbReference type="InterPro" id="IPR036961">
    <property type="entry name" value="Kinesin_motor_dom_sf"/>
</dbReference>
<evidence type="ECO:0000256" key="7">
    <source>
        <dbReference type="ARBA" id="ARBA00023212"/>
    </source>
</evidence>
<dbReference type="OrthoDB" id="6108017at2759"/>
<evidence type="ECO:0000256" key="6">
    <source>
        <dbReference type="ARBA" id="ARBA00023175"/>
    </source>
</evidence>
<dbReference type="PANTHER" id="PTHR46256">
    <property type="entry name" value="AGAP011099-PA"/>
    <property type="match status" value="1"/>
</dbReference>
<dbReference type="GO" id="GO:0003779">
    <property type="term" value="F:actin binding"/>
    <property type="evidence" value="ECO:0007669"/>
    <property type="project" value="UniProtKB-KW"/>
</dbReference>
<dbReference type="CDD" id="cd00124">
    <property type="entry name" value="MYSc"/>
    <property type="match status" value="1"/>
</dbReference>
<feature type="binding site" evidence="10">
    <location>
        <begin position="119"/>
        <end position="126"/>
    </location>
    <ligand>
        <name>ATP</name>
        <dbReference type="ChEBI" id="CHEBI:30616"/>
    </ligand>
</feature>
<dbReference type="CDD" id="cd00173">
    <property type="entry name" value="SH2"/>
    <property type="match status" value="1"/>
</dbReference>
<feature type="compositionally biased region" description="Low complexity" evidence="12">
    <location>
        <begin position="631"/>
        <end position="643"/>
    </location>
</feature>
<keyword evidence="11" id="KW-0175">Coiled coil</keyword>
<evidence type="ECO:0000256" key="5">
    <source>
        <dbReference type="ARBA" id="ARBA00023123"/>
    </source>
</evidence>
<accession>A0A0D2WJ80</accession>
<dbReference type="STRING" id="595528.A0A0D2WJ80"/>
<gene>
    <name evidence="15" type="ORF">CAOG_000840</name>
</gene>